<sequence length="68" mass="7382">MKALRIKGATSSEAVYLEERASAEALVETPLAMTRLGFGKVVYVGDVNNEAETQLVIRNILTQHLAGH</sequence>
<dbReference type="OrthoDB" id="245563at2759"/>
<accession>G4TML5</accession>
<dbReference type="Proteomes" id="UP000007148">
    <property type="component" value="Unassembled WGS sequence"/>
</dbReference>
<dbReference type="AlphaFoldDB" id="G4TML5"/>
<proteinExistence type="predicted"/>
<reference evidence="1 2" key="1">
    <citation type="journal article" date="2011" name="PLoS Pathog.">
        <title>Endophytic Life Strategies Decoded by Genome and Transcriptome Analyses of the Mutualistic Root Symbiont Piriformospora indica.</title>
        <authorList>
            <person name="Zuccaro A."/>
            <person name="Lahrmann U."/>
            <person name="Guldener U."/>
            <person name="Langen G."/>
            <person name="Pfiffi S."/>
            <person name="Biedenkopf D."/>
            <person name="Wong P."/>
            <person name="Samans B."/>
            <person name="Grimm C."/>
            <person name="Basiewicz M."/>
            <person name="Murat C."/>
            <person name="Martin F."/>
            <person name="Kogel K.H."/>
        </authorList>
    </citation>
    <scope>NUCLEOTIDE SEQUENCE [LARGE SCALE GENOMIC DNA]</scope>
    <source>
        <strain evidence="1 2">DSM 11827</strain>
    </source>
</reference>
<gene>
    <name evidence="1" type="ORF">PIIN_06497</name>
</gene>
<evidence type="ECO:0000313" key="1">
    <source>
        <dbReference type="EMBL" id="CCA72560.1"/>
    </source>
</evidence>
<organism evidence="1 2">
    <name type="scientific">Serendipita indica (strain DSM 11827)</name>
    <name type="common">Root endophyte fungus</name>
    <name type="synonym">Piriformospora indica</name>
    <dbReference type="NCBI Taxonomy" id="1109443"/>
    <lineage>
        <taxon>Eukaryota</taxon>
        <taxon>Fungi</taxon>
        <taxon>Dikarya</taxon>
        <taxon>Basidiomycota</taxon>
        <taxon>Agaricomycotina</taxon>
        <taxon>Agaricomycetes</taxon>
        <taxon>Sebacinales</taxon>
        <taxon>Serendipitaceae</taxon>
        <taxon>Serendipita</taxon>
    </lineage>
</organism>
<evidence type="ECO:0000313" key="2">
    <source>
        <dbReference type="Proteomes" id="UP000007148"/>
    </source>
</evidence>
<keyword evidence="2" id="KW-1185">Reference proteome</keyword>
<dbReference type="InParanoid" id="G4TML5"/>
<name>G4TML5_SERID</name>
<protein>
    <submittedName>
        <fullName evidence="1">Uncharacterized protein</fullName>
    </submittedName>
</protein>
<comment type="caution">
    <text evidence="1">The sequence shown here is derived from an EMBL/GenBank/DDBJ whole genome shotgun (WGS) entry which is preliminary data.</text>
</comment>
<dbReference type="EMBL" id="CAFZ01000170">
    <property type="protein sequence ID" value="CCA72560.1"/>
    <property type="molecule type" value="Genomic_DNA"/>
</dbReference>
<dbReference type="HOGENOM" id="CLU_2794862_0_0_1"/>